<dbReference type="AlphaFoldDB" id="A0AAX0WU00"/>
<reference evidence="3" key="1">
    <citation type="submission" date="2017-12" db="EMBL/GenBank/DDBJ databases">
        <title>FDA dAtabase for Regulatory Grade micrObial Sequences (FDA-ARGOS): Supporting development and validation of Infectious Disease Dx tests.</title>
        <authorList>
            <person name="Kerrigan L."/>
            <person name="Tallon L.J."/>
            <person name="Sadzewicz L."/>
            <person name="Sengamalay N."/>
            <person name="Ott S."/>
            <person name="Godinez A."/>
            <person name="Nagaraj S."/>
            <person name="Vavikolanu K."/>
            <person name="Vyas G."/>
            <person name="Nadendla S."/>
            <person name="Aluvathingal J."/>
            <person name="Sichtig H."/>
        </authorList>
    </citation>
    <scope>NUCLEOTIDE SEQUENCE [LARGE SCALE GENOMIC DNA]</scope>
    <source>
        <strain evidence="3">FDAARGOS_200</strain>
    </source>
</reference>
<accession>A0AAX0WU00</accession>
<dbReference type="InterPro" id="IPR001810">
    <property type="entry name" value="F-box_dom"/>
</dbReference>
<dbReference type="RefSeq" id="WP_019235228.1">
    <property type="nucleotide sequence ID" value="NZ_CAAAHR010000020.1"/>
</dbReference>
<feature type="domain" description="F-box" evidence="2">
    <location>
        <begin position="79"/>
        <end position="114"/>
    </location>
</feature>
<feature type="region of interest" description="Disordered" evidence="1">
    <location>
        <begin position="1"/>
        <end position="35"/>
    </location>
</feature>
<keyword evidence="4" id="KW-1185">Reference proteome</keyword>
<name>A0AAX0WU00_9GAMM</name>
<dbReference type="EMBL" id="NBTX02000004">
    <property type="protein sequence ID" value="PNL60484.1"/>
    <property type="molecule type" value="Genomic_DNA"/>
</dbReference>
<sequence>MPINSVNTKNNEDLNDVSGAIDAADTTDGSENRTPQSLFDMCTALIAKDPSLSLMMIRNNDIDAPHINDALIKITPFIQLLPNELKCEFVMFLPVQDWKLLRRVSHEWRQVVNTAAKIFLNQVERDNLPVVRVDAKDFDAILKKLLANVGYYAHNGGRRGNQVQEVRKLAGEASSFIQPLEKLMYCNKKVKEIQRTIDNEYEVGHMLSFFRRPNNSQLYEILKSFLNESQDLIGRSPWLQKIKFCASLYPQHAITKRLSEVLLEIKGQKSKVEEKSKPKQDIDDEKQVFSLFRAV</sequence>
<dbReference type="Proteomes" id="UP000192511">
    <property type="component" value="Unassembled WGS sequence"/>
</dbReference>
<dbReference type="InterPro" id="IPR036047">
    <property type="entry name" value="F-box-like_dom_sf"/>
</dbReference>
<evidence type="ECO:0000259" key="2">
    <source>
        <dbReference type="Pfam" id="PF00646"/>
    </source>
</evidence>
<comment type="caution">
    <text evidence="3">The sequence shown here is derived from an EMBL/GenBank/DDBJ whole genome shotgun (WGS) entry which is preliminary data.</text>
</comment>
<evidence type="ECO:0000313" key="4">
    <source>
        <dbReference type="Proteomes" id="UP000192511"/>
    </source>
</evidence>
<evidence type="ECO:0000313" key="3">
    <source>
        <dbReference type="EMBL" id="PNL60484.1"/>
    </source>
</evidence>
<evidence type="ECO:0000256" key="1">
    <source>
        <dbReference type="SAM" id="MobiDB-lite"/>
    </source>
</evidence>
<organism evidence="3 4">
    <name type="scientific">Legionella anisa</name>
    <dbReference type="NCBI Taxonomy" id="28082"/>
    <lineage>
        <taxon>Bacteria</taxon>
        <taxon>Pseudomonadati</taxon>
        <taxon>Pseudomonadota</taxon>
        <taxon>Gammaproteobacteria</taxon>
        <taxon>Legionellales</taxon>
        <taxon>Legionellaceae</taxon>
        <taxon>Legionella</taxon>
    </lineage>
</organism>
<proteinExistence type="predicted"/>
<dbReference type="GeneID" id="98067277"/>
<gene>
    <name evidence="3" type="ORF">A6J39_004275</name>
</gene>
<dbReference type="Pfam" id="PF00646">
    <property type="entry name" value="F-box"/>
    <property type="match status" value="1"/>
</dbReference>
<protein>
    <recommendedName>
        <fullName evidence="2">F-box domain-containing protein</fullName>
    </recommendedName>
</protein>
<dbReference type="SUPFAM" id="SSF81383">
    <property type="entry name" value="F-box domain"/>
    <property type="match status" value="1"/>
</dbReference>